<evidence type="ECO:0000256" key="4">
    <source>
        <dbReference type="ARBA" id="ARBA00023139"/>
    </source>
</evidence>
<comment type="caution">
    <text evidence="8">The sequence shown here is derived from an EMBL/GenBank/DDBJ whole genome shotgun (WGS) entry which is preliminary data.</text>
</comment>
<reference evidence="8 9" key="1">
    <citation type="journal article" date="2009" name="Int. J. Syst. Evol. Microbiol.">
        <title>Paenibacillus contaminans sp. nov., isolated from a contaminated laboratory plate.</title>
        <authorList>
            <person name="Chou J.H."/>
            <person name="Lee J.H."/>
            <person name="Lin M.C."/>
            <person name="Chang P.S."/>
            <person name="Arun A.B."/>
            <person name="Young C.C."/>
            <person name="Chen W.M."/>
        </authorList>
    </citation>
    <scope>NUCLEOTIDE SEQUENCE [LARGE SCALE GENOMIC DNA]</scope>
    <source>
        <strain evidence="8 9">CKOBP-6</strain>
    </source>
</reference>
<dbReference type="InterPro" id="IPR006059">
    <property type="entry name" value="SBP"/>
</dbReference>
<accession>A0A329M7H5</accession>
<keyword evidence="1" id="KW-1003">Cell membrane</keyword>
<dbReference type="PROSITE" id="PS51257">
    <property type="entry name" value="PROKAR_LIPOPROTEIN"/>
    <property type="match status" value="1"/>
</dbReference>
<dbReference type="PANTHER" id="PTHR43649">
    <property type="entry name" value="ARABINOSE-BINDING PROTEIN-RELATED"/>
    <property type="match status" value="1"/>
</dbReference>
<dbReference type="InterPro" id="IPR050490">
    <property type="entry name" value="Bact_solute-bd_prot1"/>
</dbReference>
<name>A0A329M7H5_9BACL</name>
<evidence type="ECO:0000313" key="8">
    <source>
        <dbReference type="EMBL" id="RAV12957.1"/>
    </source>
</evidence>
<feature type="signal peptide" evidence="7">
    <location>
        <begin position="1"/>
        <end position="19"/>
    </location>
</feature>
<feature type="region of interest" description="Disordered" evidence="6">
    <location>
        <begin position="26"/>
        <end position="48"/>
    </location>
</feature>
<evidence type="ECO:0000256" key="3">
    <source>
        <dbReference type="ARBA" id="ARBA00023136"/>
    </source>
</evidence>
<keyword evidence="2 7" id="KW-0732">Signal</keyword>
<feature type="chain" id="PRO_5039054540" description="ABC transporter substrate-binding protein" evidence="7">
    <location>
        <begin position="20"/>
        <end position="533"/>
    </location>
</feature>
<dbReference type="EMBL" id="QMFB01000031">
    <property type="protein sequence ID" value="RAV12957.1"/>
    <property type="molecule type" value="Genomic_DNA"/>
</dbReference>
<dbReference type="AlphaFoldDB" id="A0A329M7H5"/>
<dbReference type="PANTHER" id="PTHR43649:SF33">
    <property type="entry name" value="POLYGALACTURONAN_RHAMNOGALACTURONAN-BINDING PROTEIN YTCQ"/>
    <property type="match status" value="1"/>
</dbReference>
<evidence type="ECO:0008006" key="10">
    <source>
        <dbReference type="Google" id="ProtNLM"/>
    </source>
</evidence>
<evidence type="ECO:0000256" key="5">
    <source>
        <dbReference type="ARBA" id="ARBA00023288"/>
    </source>
</evidence>
<proteinExistence type="predicted"/>
<dbReference type="Gene3D" id="3.40.190.10">
    <property type="entry name" value="Periplasmic binding protein-like II"/>
    <property type="match status" value="2"/>
</dbReference>
<gene>
    <name evidence="8" type="ORF">DQG23_33795</name>
</gene>
<organism evidence="8 9">
    <name type="scientific">Paenibacillus contaminans</name>
    <dbReference type="NCBI Taxonomy" id="450362"/>
    <lineage>
        <taxon>Bacteria</taxon>
        <taxon>Bacillati</taxon>
        <taxon>Bacillota</taxon>
        <taxon>Bacilli</taxon>
        <taxon>Bacillales</taxon>
        <taxon>Paenibacillaceae</taxon>
        <taxon>Paenibacillus</taxon>
    </lineage>
</organism>
<protein>
    <recommendedName>
        <fullName evidence="10">ABC transporter substrate-binding protein</fullName>
    </recommendedName>
</protein>
<dbReference type="Proteomes" id="UP000250369">
    <property type="component" value="Unassembled WGS sequence"/>
</dbReference>
<keyword evidence="3" id="KW-0472">Membrane</keyword>
<keyword evidence="5" id="KW-0449">Lipoprotein</keyword>
<keyword evidence="4" id="KW-0564">Palmitate</keyword>
<evidence type="ECO:0000256" key="6">
    <source>
        <dbReference type="SAM" id="MobiDB-lite"/>
    </source>
</evidence>
<evidence type="ECO:0000256" key="2">
    <source>
        <dbReference type="ARBA" id="ARBA00022729"/>
    </source>
</evidence>
<evidence type="ECO:0000256" key="1">
    <source>
        <dbReference type="ARBA" id="ARBA00022475"/>
    </source>
</evidence>
<sequence>MRKSGAVLITMSLLAALFAGCSGSGKKPEETAATSTPGASAGAASPSPAKTLTPLTVEIDRWYPSTVDFPAPEKNVLLQQIKKDLNIDLKYTITGGKSDDWRAKLGTRVSANDLPDVIYFFNMADYRTASSQGYVIPLNDLFNDKNLPENMKWVTPAMLNSMTDDNGNYYGIPVRPSPAILGYFIRKDWLDALNLKVPETVEDFAKVAAAFATQDPDKNGKNDTYGFTASGCMTCQDYWGLIAPFTGNISPDEYIADGDTAIKGGFTSPELRAYLQYMNKLMKDGVLDPDIATNDGNRKTQKIEQGQAGIFMYTGDYPRGIEANMKKLNPNAELVYVPALTGPAGKASPAPKAGVANAIGITLKAAKDPEKVKRIIEMINWSYGGIGQELMLFGEEGVNHKKTNGKVSEIIDGKQNDYLSVYGLTGGISTLFGDPDVLKLKYKDPKEMAVIEKMIASVGKVSSVYSIGAKERPDLMNDIKKYREEMMAKFIYGTVSTDDAGWNEYVKTHNEKYKGNQVREAMMNDLKKAGVIK</sequence>
<evidence type="ECO:0000313" key="9">
    <source>
        <dbReference type="Proteomes" id="UP000250369"/>
    </source>
</evidence>
<evidence type="ECO:0000256" key="7">
    <source>
        <dbReference type="SAM" id="SignalP"/>
    </source>
</evidence>
<dbReference type="SUPFAM" id="SSF53850">
    <property type="entry name" value="Periplasmic binding protein-like II"/>
    <property type="match status" value="1"/>
</dbReference>
<dbReference type="OrthoDB" id="2650856at2"/>
<feature type="compositionally biased region" description="Low complexity" evidence="6">
    <location>
        <begin position="31"/>
        <end position="48"/>
    </location>
</feature>
<dbReference type="Pfam" id="PF01547">
    <property type="entry name" value="SBP_bac_1"/>
    <property type="match status" value="1"/>
</dbReference>
<dbReference type="RefSeq" id="WP_113035446.1">
    <property type="nucleotide sequence ID" value="NZ_QMFB01000031.1"/>
</dbReference>
<keyword evidence="9" id="KW-1185">Reference proteome</keyword>